<name>I3E5K4_BACMT</name>
<gene>
    <name evidence="1" type="ORF">PB1_02510</name>
</gene>
<evidence type="ECO:0000313" key="1">
    <source>
        <dbReference type="EMBL" id="EIJ81775.1"/>
    </source>
</evidence>
<evidence type="ECO:0000313" key="2">
    <source>
        <dbReference type="Proteomes" id="UP000010523"/>
    </source>
</evidence>
<proteinExistence type="predicted"/>
<dbReference type="EMBL" id="AFEU01000001">
    <property type="protein sequence ID" value="EIJ81775.1"/>
    <property type="molecule type" value="Genomic_DNA"/>
</dbReference>
<dbReference type="Proteomes" id="UP000010523">
    <property type="component" value="Unassembled WGS sequence"/>
</dbReference>
<reference evidence="1 2" key="1">
    <citation type="journal article" date="2012" name="Appl. Environ. Microbiol.">
        <title>Genome Sequence of Thermotolerant Bacillus methanolicus: Features and Regulation Related to Methylotrophy and Production of L-Lysine and L-Glutamate from Methanol.</title>
        <authorList>
            <person name="Heggeset T.M."/>
            <person name="Krog A."/>
            <person name="Balzer S."/>
            <person name="Wentzel A."/>
            <person name="Ellingsen T.E."/>
            <person name="Brautaset T."/>
        </authorList>
    </citation>
    <scope>NUCLEOTIDE SEQUENCE [LARGE SCALE GENOMIC DNA]</scope>
    <source>
        <strain evidence="1 2">PB1</strain>
    </source>
</reference>
<dbReference type="RefSeq" id="WP_003350523.1">
    <property type="nucleotide sequence ID" value="NZ_AFEU01000001.1"/>
</dbReference>
<organism evidence="1 2">
    <name type="scientific">Bacillus methanolicus PB1</name>
    <dbReference type="NCBI Taxonomy" id="997296"/>
    <lineage>
        <taxon>Bacteria</taxon>
        <taxon>Bacillati</taxon>
        <taxon>Bacillota</taxon>
        <taxon>Bacilli</taxon>
        <taxon>Bacillales</taxon>
        <taxon>Bacillaceae</taxon>
        <taxon>Bacillus</taxon>
    </lineage>
</organism>
<accession>I3E5K4</accession>
<dbReference type="PATRIC" id="fig|997296.3.peg.559"/>
<dbReference type="STRING" id="997296.PB1_02510"/>
<keyword evidence="2" id="KW-1185">Reference proteome</keyword>
<protein>
    <submittedName>
        <fullName evidence="1">Uncharacterized protein</fullName>
    </submittedName>
</protein>
<sequence length="80" mass="9458">MKNLIEQTLLEGKLVIQYVHRETKIEEFINNFKRVSDALTRYQMIIPNTVKHFLEFADGLKVSTEEEASSKSVRKFCFIY</sequence>
<comment type="caution">
    <text evidence="1">The sequence shown here is derived from an EMBL/GenBank/DDBJ whole genome shotgun (WGS) entry which is preliminary data.</text>
</comment>
<dbReference type="AlphaFoldDB" id="I3E5K4"/>